<dbReference type="SUPFAM" id="SSF58104">
    <property type="entry name" value="Methyl-accepting chemotaxis protein (MCP) signaling domain"/>
    <property type="match status" value="1"/>
</dbReference>
<gene>
    <name evidence="8" type="ORF">ND2E_1824</name>
</gene>
<dbReference type="Gene3D" id="1.10.287.950">
    <property type="entry name" value="Methyl-accepting chemotaxis protein"/>
    <property type="match status" value="1"/>
</dbReference>
<evidence type="ECO:0000313" key="9">
    <source>
        <dbReference type="Proteomes" id="UP000029843"/>
    </source>
</evidence>
<dbReference type="RefSeq" id="WP_033092562.1">
    <property type="nucleotide sequence ID" value="NZ_JQED01000005.1"/>
</dbReference>
<proteinExistence type="inferred from homology"/>
<dbReference type="PANTHER" id="PTHR32089">
    <property type="entry name" value="METHYL-ACCEPTING CHEMOTAXIS PROTEIN MCPB"/>
    <property type="match status" value="1"/>
</dbReference>
<dbReference type="PATRIC" id="fig|28229.4.peg.840"/>
<dbReference type="GO" id="GO:0016020">
    <property type="term" value="C:membrane"/>
    <property type="evidence" value="ECO:0007669"/>
    <property type="project" value="UniProtKB-SubCell"/>
</dbReference>
<comment type="subcellular location">
    <subcellularLocation>
        <location evidence="1">Membrane</location>
    </subcellularLocation>
</comment>
<dbReference type="InterPro" id="IPR001610">
    <property type="entry name" value="PAC"/>
</dbReference>
<dbReference type="InterPro" id="IPR013655">
    <property type="entry name" value="PAS_fold_3"/>
</dbReference>
<dbReference type="Pfam" id="PF00015">
    <property type="entry name" value="MCPsignal"/>
    <property type="match status" value="1"/>
</dbReference>
<organism evidence="8 9">
    <name type="scientific">Colwellia psychrerythraea</name>
    <name type="common">Vibrio psychroerythus</name>
    <dbReference type="NCBI Taxonomy" id="28229"/>
    <lineage>
        <taxon>Bacteria</taxon>
        <taxon>Pseudomonadati</taxon>
        <taxon>Pseudomonadota</taxon>
        <taxon>Gammaproteobacteria</taxon>
        <taxon>Alteromonadales</taxon>
        <taxon>Colwelliaceae</taxon>
        <taxon>Colwellia</taxon>
    </lineage>
</organism>
<dbReference type="OrthoDB" id="5675566at2"/>
<dbReference type="GO" id="GO:0006935">
    <property type="term" value="P:chemotaxis"/>
    <property type="evidence" value="ECO:0007669"/>
    <property type="project" value="InterPro"/>
</dbReference>
<dbReference type="Proteomes" id="UP000029843">
    <property type="component" value="Unassembled WGS sequence"/>
</dbReference>
<dbReference type="SUPFAM" id="SSF55785">
    <property type="entry name" value="PYP-like sensor domain (PAS domain)"/>
    <property type="match status" value="1"/>
</dbReference>
<dbReference type="Gene3D" id="3.30.450.20">
    <property type="entry name" value="PAS domain"/>
    <property type="match status" value="1"/>
</dbReference>
<dbReference type="GO" id="GO:0007165">
    <property type="term" value="P:signal transduction"/>
    <property type="evidence" value="ECO:0007669"/>
    <property type="project" value="UniProtKB-KW"/>
</dbReference>
<dbReference type="GO" id="GO:0004888">
    <property type="term" value="F:transmembrane signaling receptor activity"/>
    <property type="evidence" value="ECO:0007669"/>
    <property type="project" value="InterPro"/>
</dbReference>
<dbReference type="InterPro" id="IPR000014">
    <property type="entry name" value="PAS"/>
</dbReference>
<evidence type="ECO:0000256" key="1">
    <source>
        <dbReference type="ARBA" id="ARBA00004370"/>
    </source>
</evidence>
<comment type="caution">
    <text evidence="8">The sequence shown here is derived from an EMBL/GenBank/DDBJ whole genome shotgun (WGS) entry which is preliminary data.</text>
</comment>
<evidence type="ECO:0000259" key="6">
    <source>
        <dbReference type="PROSITE" id="PS50111"/>
    </source>
</evidence>
<dbReference type="InterPro" id="IPR004090">
    <property type="entry name" value="Chemotax_Me-accpt_rcpt"/>
</dbReference>
<dbReference type="Pfam" id="PF08447">
    <property type="entry name" value="PAS_3"/>
    <property type="match status" value="1"/>
</dbReference>
<dbReference type="NCBIfam" id="TIGR00229">
    <property type="entry name" value="sensory_box"/>
    <property type="match status" value="1"/>
</dbReference>
<dbReference type="FunFam" id="1.10.287.950:FF:000001">
    <property type="entry name" value="Methyl-accepting chemotaxis sensory transducer"/>
    <property type="match status" value="1"/>
</dbReference>
<dbReference type="PANTHER" id="PTHR32089:SF52">
    <property type="entry name" value="CHEMOTAXIS SIGNAL TRANSDUCTION SYSTEM METHYL ACCEPTING SENSORY TRANSDUCER WITH PAS SENSORY DOMAIN"/>
    <property type="match status" value="1"/>
</dbReference>
<protein>
    <submittedName>
        <fullName evidence="8">Methyl-accepting chemotaxis sensory transducer with Pas/Pac sensor</fullName>
    </submittedName>
</protein>
<dbReference type="PROSITE" id="PS50112">
    <property type="entry name" value="PAS"/>
    <property type="match status" value="1"/>
</dbReference>
<dbReference type="PROSITE" id="PS50111">
    <property type="entry name" value="CHEMOTAXIS_TRANSDUC_2"/>
    <property type="match status" value="1"/>
</dbReference>
<dbReference type="SMART" id="SM00091">
    <property type="entry name" value="PAS"/>
    <property type="match status" value="1"/>
</dbReference>
<dbReference type="PRINTS" id="PR00260">
    <property type="entry name" value="CHEMTRNSDUCR"/>
</dbReference>
<feature type="domain" description="PAS" evidence="7">
    <location>
        <begin position="22"/>
        <end position="77"/>
    </location>
</feature>
<evidence type="ECO:0000256" key="2">
    <source>
        <dbReference type="ARBA" id="ARBA00023224"/>
    </source>
</evidence>
<dbReference type="CDD" id="cd11386">
    <property type="entry name" value="MCP_signal"/>
    <property type="match status" value="1"/>
</dbReference>
<evidence type="ECO:0000259" key="7">
    <source>
        <dbReference type="PROSITE" id="PS50112"/>
    </source>
</evidence>
<comment type="similarity">
    <text evidence="3">Belongs to the methyl-accepting chemotaxis (MCP) protein family.</text>
</comment>
<evidence type="ECO:0000313" key="8">
    <source>
        <dbReference type="EMBL" id="KGJ94635.1"/>
    </source>
</evidence>
<reference evidence="8 9" key="1">
    <citation type="submission" date="2014-08" db="EMBL/GenBank/DDBJ databases">
        <title>Genomic and Phenotypic Diversity of Colwellia psychrerythraea strains from Disparate Marine Basins.</title>
        <authorList>
            <person name="Techtmann S.M."/>
            <person name="Stelling S.C."/>
            <person name="Utturkar S.M."/>
            <person name="Alshibli N."/>
            <person name="Harris A."/>
            <person name="Brown S.D."/>
            <person name="Hazen T.C."/>
        </authorList>
    </citation>
    <scope>NUCLEOTIDE SEQUENCE [LARGE SCALE GENOMIC DNA]</scope>
    <source>
        <strain evidence="8 9">ND2E</strain>
    </source>
</reference>
<dbReference type="InterPro" id="IPR035965">
    <property type="entry name" value="PAS-like_dom_sf"/>
</dbReference>
<dbReference type="SMART" id="SM00283">
    <property type="entry name" value="MA"/>
    <property type="match status" value="1"/>
</dbReference>
<keyword evidence="5" id="KW-1133">Transmembrane helix</keyword>
<evidence type="ECO:0000256" key="3">
    <source>
        <dbReference type="ARBA" id="ARBA00029447"/>
    </source>
</evidence>
<keyword evidence="2 4" id="KW-0807">Transducer</keyword>
<sequence>MTKRKQPLINEEVNFQSDIELISTTDKNGVITYANPEFCRIAGFSLDELIGQHHNIVRHPDMPSAAFKDLWQNLQSGLPWRGVVKNRCKDGRYYWVDAFVTPIFEFGELIGYQSVRTRLDDKIKSNAISSYQALQSGKSLTKWYQNTTIKNLVYCSMSISTLISAIYYPYLMVLLPLLPLIIYKNEIIDTPKYLKKLELDYDSVSRLIYCGTKPQGIADFHLKVAEGKIKTILGRIIDSSNLLSSGACNLEQAAQTAKEGAEQETTELQQVSTAVEEMVATIDEVAKNTTLTSQKVNQAHSDCQIATKAMHLTMEKVNLLALDVADSASSATELASEVEKVGNIMHEIQGIADQTNLLALNAAIEAARAGEHGRGFSVVADEVRALSSRTHAATEQIQTSISEMQSTLLSWVQTMTKGKESAESCVEKATQAHDVVDKVYSSITDISDLAIQISTASEEQSMVSQEISRNIINISDASQNNLHQANAVESETENIKTRANSLGALGQAFNG</sequence>
<dbReference type="SMART" id="SM00086">
    <property type="entry name" value="PAC"/>
    <property type="match status" value="1"/>
</dbReference>
<name>A0A099KWT9_COLPS</name>
<feature type="transmembrane region" description="Helical" evidence="5">
    <location>
        <begin position="152"/>
        <end position="178"/>
    </location>
</feature>
<dbReference type="CDD" id="cd00130">
    <property type="entry name" value="PAS"/>
    <property type="match status" value="1"/>
</dbReference>
<evidence type="ECO:0000256" key="4">
    <source>
        <dbReference type="PROSITE-ProRule" id="PRU00284"/>
    </source>
</evidence>
<feature type="domain" description="Methyl-accepting transducer" evidence="6">
    <location>
        <begin position="239"/>
        <end position="475"/>
    </location>
</feature>
<dbReference type="AlphaFoldDB" id="A0A099KWT9"/>
<evidence type="ECO:0000256" key="5">
    <source>
        <dbReference type="SAM" id="Phobius"/>
    </source>
</evidence>
<dbReference type="EMBL" id="JQED01000005">
    <property type="protein sequence ID" value="KGJ94635.1"/>
    <property type="molecule type" value="Genomic_DNA"/>
</dbReference>
<keyword evidence="5" id="KW-0812">Transmembrane</keyword>
<keyword evidence="5" id="KW-0472">Membrane</keyword>
<dbReference type="InterPro" id="IPR004089">
    <property type="entry name" value="MCPsignal_dom"/>
</dbReference>
<accession>A0A099KWT9</accession>